<dbReference type="EMBL" id="UINC01208393">
    <property type="protein sequence ID" value="SVE30913.1"/>
    <property type="molecule type" value="Genomic_DNA"/>
</dbReference>
<organism evidence="1">
    <name type="scientific">marine metagenome</name>
    <dbReference type="NCBI Taxonomy" id="408172"/>
    <lineage>
        <taxon>unclassified sequences</taxon>
        <taxon>metagenomes</taxon>
        <taxon>ecological metagenomes</taxon>
    </lineage>
</organism>
<sequence>MRFSSNRTSAGLATLLVTLLLVSLLPSVLATQGRAGPDIAPTSAYVSYVSSTDHSNHAALSSQDPSAIGLGRSADLWIIDGMLGLQQKIEVTVENLGDSAAGSFDV</sequence>
<evidence type="ECO:0000313" key="1">
    <source>
        <dbReference type="EMBL" id="SVE30913.1"/>
    </source>
</evidence>
<protein>
    <recommendedName>
        <fullName evidence="2">CARDB domain-containing protein</fullName>
    </recommendedName>
</protein>
<evidence type="ECO:0008006" key="2">
    <source>
        <dbReference type="Google" id="ProtNLM"/>
    </source>
</evidence>
<accession>A0A383CFR7</accession>
<feature type="non-terminal residue" evidence="1">
    <location>
        <position position="106"/>
    </location>
</feature>
<gene>
    <name evidence="1" type="ORF">METZ01_LOCUS483767</name>
</gene>
<proteinExistence type="predicted"/>
<name>A0A383CFR7_9ZZZZ</name>
<dbReference type="AlphaFoldDB" id="A0A383CFR7"/>
<reference evidence="1" key="1">
    <citation type="submission" date="2018-05" db="EMBL/GenBank/DDBJ databases">
        <authorList>
            <person name="Lanie J.A."/>
            <person name="Ng W.-L."/>
            <person name="Kazmierczak K.M."/>
            <person name="Andrzejewski T.M."/>
            <person name="Davidsen T.M."/>
            <person name="Wayne K.J."/>
            <person name="Tettelin H."/>
            <person name="Glass J.I."/>
            <person name="Rusch D."/>
            <person name="Podicherti R."/>
            <person name="Tsui H.-C.T."/>
            <person name="Winkler M.E."/>
        </authorList>
    </citation>
    <scope>NUCLEOTIDE SEQUENCE</scope>
</reference>